<dbReference type="Gene3D" id="3.30.250.20">
    <property type="entry name" value="L1 transposable element, C-terminal domain"/>
    <property type="match status" value="1"/>
</dbReference>
<keyword evidence="2" id="KW-1185">Reference proteome</keyword>
<gene>
    <name evidence="1" type="ORF">PECUL_23A023660</name>
</gene>
<protein>
    <submittedName>
        <fullName evidence="1">Uncharacterized protein</fullName>
    </submittedName>
</protein>
<sequence>MLLPEFKEQLLRASRTSDMPDPYGQIKIFVDLSAATLQFRKNLTPITSTLRDQNVAYRWGYPAKLLVHHREALHAITSLELGITKLKD</sequence>
<reference evidence="1" key="1">
    <citation type="submission" date="2022-03" db="EMBL/GenBank/DDBJ databases">
        <authorList>
            <person name="Alioto T."/>
            <person name="Alioto T."/>
            <person name="Gomez Garrido J."/>
        </authorList>
    </citation>
    <scope>NUCLEOTIDE SEQUENCE</scope>
</reference>
<dbReference type="Proteomes" id="UP001295444">
    <property type="component" value="Chromosome 09"/>
</dbReference>
<organism evidence="1 2">
    <name type="scientific">Pelobates cultripes</name>
    <name type="common">Western spadefoot toad</name>
    <dbReference type="NCBI Taxonomy" id="61616"/>
    <lineage>
        <taxon>Eukaryota</taxon>
        <taxon>Metazoa</taxon>
        <taxon>Chordata</taxon>
        <taxon>Craniata</taxon>
        <taxon>Vertebrata</taxon>
        <taxon>Euteleostomi</taxon>
        <taxon>Amphibia</taxon>
        <taxon>Batrachia</taxon>
        <taxon>Anura</taxon>
        <taxon>Pelobatoidea</taxon>
        <taxon>Pelobatidae</taxon>
        <taxon>Pelobates</taxon>
    </lineage>
</organism>
<accession>A0AAD1T2M8</accession>
<evidence type="ECO:0000313" key="1">
    <source>
        <dbReference type="EMBL" id="CAH2314819.1"/>
    </source>
</evidence>
<dbReference type="EMBL" id="OW240920">
    <property type="protein sequence ID" value="CAH2314819.1"/>
    <property type="molecule type" value="Genomic_DNA"/>
</dbReference>
<name>A0AAD1T2M8_PELCU</name>
<dbReference type="InterPro" id="IPR042566">
    <property type="entry name" value="L1_C"/>
</dbReference>
<dbReference type="AlphaFoldDB" id="A0AAD1T2M8"/>
<proteinExistence type="predicted"/>
<evidence type="ECO:0000313" key="2">
    <source>
        <dbReference type="Proteomes" id="UP001295444"/>
    </source>
</evidence>